<organism evidence="7 8">
    <name type="scientific">Sorangium atrum</name>
    <dbReference type="NCBI Taxonomy" id="2995308"/>
    <lineage>
        <taxon>Bacteria</taxon>
        <taxon>Pseudomonadati</taxon>
        <taxon>Myxococcota</taxon>
        <taxon>Polyangia</taxon>
        <taxon>Polyangiales</taxon>
        <taxon>Polyangiaceae</taxon>
        <taxon>Sorangium</taxon>
    </lineage>
</organism>
<evidence type="ECO:0000259" key="6">
    <source>
        <dbReference type="Pfam" id="PF13249"/>
    </source>
</evidence>
<proteinExistence type="inferred from homology"/>
<feature type="domain" description="Squalene cyclase C-terminal" evidence="5">
    <location>
        <begin position="332"/>
        <end position="649"/>
    </location>
</feature>
<sequence length="656" mass="73446">MANADRHAVSAATPGVAMRRAAQALIAQQHPEGRWEGEVIWCPMIAAQYVLAAHVIGLPIASSRRQALLRQFESSRLSDGTWGLYVETARSHGAPRSSLFVTGLVYVAARLLDVPPDDPLLTRGKAFIDRAGGLLDIPAWGKFWLAVVNLYPWHGVAPVLPELWLLPRWLFAHPGNFYCHLRRIYAPMAYVFASGHQGPLTPRILELRHELFARPWTENNFAAARYRSRPEDLWRPPTVRFRAVRRLSVLYECAAPSWLRRRAMARLLAYIRYDLRTTSHTAISAVSGIIDAIALWLNDPSDTDLARVWSQFDEMWTWMDDERGLRIAGARSATWDSAFALQALEFACHDDATRRSLQRGRRFLATQQIFEKLPQAEEFHRIDPQGGFCFAGVWHGWPVSDCTAEAICALGPALSAEALSHAAEFILRCQNPDGAFGTYEPRKTQSTLEWLNPAEMFSASMTEHSFVECTASCIAALRAARGRLDPDLRVRSEKAVQRAVGWLVGQQRRDGSWPGFWGVHFIYGTLFGIRGLASAGGHEKAVARGCEWLVARQNQDGGWGEHHDGCRSGTYTPHPESQAIQTAWALLALIEGGSSEHAALDAAALYLARTQSMDGTWPEQDHVGVFFRTALIQFPLYRTYFPLWALAAYVDRRGHV</sequence>
<dbReference type="RefSeq" id="WP_272103197.1">
    <property type="nucleotide sequence ID" value="NZ_JAQNDK010000006.1"/>
</dbReference>
<evidence type="ECO:0000313" key="7">
    <source>
        <dbReference type="EMBL" id="MDC0685086.1"/>
    </source>
</evidence>
<dbReference type="EMBL" id="JAQNDK010000006">
    <property type="protein sequence ID" value="MDC0685086.1"/>
    <property type="molecule type" value="Genomic_DNA"/>
</dbReference>
<keyword evidence="8" id="KW-1185">Reference proteome</keyword>
<dbReference type="SUPFAM" id="SSF48239">
    <property type="entry name" value="Terpenoid cyclases/Protein prenyltransferases"/>
    <property type="match status" value="2"/>
</dbReference>
<comment type="pathway">
    <text evidence="1">Secondary metabolite biosynthesis; hopanoid biosynthesis.</text>
</comment>
<dbReference type="InterPro" id="IPR008930">
    <property type="entry name" value="Terpenoid_cyclase/PrenylTrfase"/>
</dbReference>
<evidence type="ECO:0000256" key="2">
    <source>
        <dbReference type="ARBA" id="ARBA00009755"/>
    </source>
</evidence>
<evidence type="ECO:0000256" key="1">
    <source>
        <dbReference type="ARBA" id="ARBA00004999"/>
    </source>
</evidence>
<dbReference type="NCBIfam" id="TIGR01787">
    <property type="entry name" value="squalene_cyclas"/>
    <property type="match status" value="1"/>
</dbReference>
<gene>
    <name evidence="7" type="ORF">POL72_45655</name>
</gene>
<keyword evidence="4" id="KW-0413">Isomerase</keyword>
<protein>
    <submittedName>
        <fullName evidence="7">Prenyltransferase/squalene oxidase repeat-containing protein</fullName>
    </submittedName>
</protein>
<dbReference type="Proteomes" id="UP001217485">
    <property type="component" value="Unassembled WGS sequence"/>
</dbReference>
<reference evidence="7 8" key="1">
    <citation type="submission" date="2023-01" db="EMBL/GenBank/DDBJ databases">
        <title>Minimal conservation of predation-associated metabolite biosynthetic gene clusters underscores biosynthetic potential of Myxococcota including descriptions for ten novel species: Archangium lansinium sp. nov., Myxococcus landrumus sp. nov., Nannocystis bai.</title>
        <authorList>
            <person name="Ahearne A."/>
            <person name="Stevens C."/>
            <person name="Dowd S."/>
        </authorList>
    </citation>
    <scope>NUCLEOTIDE SEQUENCE [LARGE SCALE GENOMIC DNA]</scope>
    <source>
        <strain evidence="7 8">WIWO2</strain>
    </source>
</reference>
<evidence type="ECO:0000313" key="8">
    <source>
        <dbReference type="Proteomes" id="UP001217485"/>
    </source>
</evidence>
<dbReference type="InterPro" id="IPR002365">
    <property type="entry name" value="Terpene_synthase_CS"/>
</dbReference>
<dbReference type="SFLD" id="SFLDG01016">
    <property type="entry name" value="Prenyltransferase_Like_2"/>
    <property type="match status" value="1"/>
</dbReference>
<evidence type="ECO:0000259" key="5">
    <source>
        <dbReference type="Pfam" id="PF13243"/>
    </source>
</evidence>
<name>A0ABT5CJ24_9BACT</name>
<dbReference type="InterPro" id="IPR018333">
    <property type="entry name" value="Squalene_cyclase"/>
</dbReference>
<feature type="domain" description="Squalene cyclase N-terminal" evidence="6">
    <location>
        <begin position="19"/>
        <end position="318"/>
    </location>
</feature>
<dbReference type="PANTHER" id="PTHR11764">
    <property type="entry name" value="TERPENE CYCLASE/MUTASE FAMILY MEMBER"/>
    <property type="match status" value="1"/>
</dbReference>
<comment type="similarity">
    <text evidence="2">Belongs to the terpene cyclase/mutase family.</text>
</comment>
<comment type="caution">
    <text evidence="7">The sequence shown here is derived from an EMBL/GenBank/DDBJ whole genome shotgun (WGS) entry which is preliminary data.</text>
</comment>
<keyword evidence="3" id="KW-0677">Repeat</keyword>
<dbReference type="Pfam" id="PF13243">
    <property type="entry name" value="SQHop_cyclase_C"/>
    <property type="match status" value="1"/>
</dbReference>
<dbReference type="PANTHER" id="PTHR11764:SF20">
    <property type="entry name" value="LANOSTEROL SYNTHASE"/>
    <property type="match status" value="1"/>
</dbReference>
<dbReference type="PROSITE" id="PS01074">
    <property type="entry name" value="TERPENE_SYNTHASES"/>
    <property type="match status" value="1"/>
</dbReference>
<dbReference type="InterPro" id="IPR032697">
    <property type="entry name" value="SQ_cyclase_N"/>
</dbReference>
<dbReference type="Pfam" id="PF13249">
    <property type="entry name" value="SQHop_cyclase_N"/>
    <property type="match status" value="1"/>
</dbReference>
<dbReference type="InterPro" id="IPR032696">
    <property type="entry name" value="SQ_cyclase_C"/>
</dbReference>
<evidence type="ECO:0000256" key="4">
    <source>
        <dbReference type="ARBA" id="ARBA00023235"/>
    </source>
</evidence>
<dbReference type="Gene3D" id="1.50.10.20">
    <property type="match status" value="2"/>
</dbReference>
<accession>A0ABT5CJ24</accession>
<evidence type="ECO:0000256" key="3">
    <source>
        <dbReference type="ARBA" id="ARBA00022737"/>
    </source>
</evidence>